<feature type="domain" description="Alanine racemase N-terminal" evidence="5">
    <location>
        <begin position="50"/>
        <end position="251"/>
    </location>
</feature>
<evidence type="ECO:0000259" key="5">
    <source>
        <dbReference type="Pfam" id="PF01168"/>
    </source>
</evidence>
<evidence type="ECO:0000256" key="2">
    <source>
        <dbReference type="HAMAP-Rule" id="MF_03225"/>
    </source>
</evidence>
<comment type="function">
    <text evidence="2">Pyridoxal 5'-phosphate (PLP)-binding protein, which may be involved in intracellular homeostatic regulation of pyridoxal 5'-phosphate (PLP), the active form of vitamin B6.</text>
</comment>
<dbReference type="PANTHER" id="PTHR10146:SF14">
    <property type="entry name" value="PYRIDOXAL PHOSPHATE HOMEOSTASIS PROTEIN"/>
    <property type="match status" value="1"/>
</dbReference>
<dbReference type="SUPFAM" id="SSF51419">
    <property type="entry name" value="PLP-binding barrel"/>
    <property type="match status" value="1"/>
</dbReference>
<dbReference type="VEuPathDB" id="VectorBase:ACON2_031258"/>
<dbReference type="EnsemblMetazoa" id="ACOM033558-RA">
    <property type="protein sequence ID" value="ACOM033558-PA.1"/>
    <property type="gene ID" value="ACOM033558"/>
</dbReference>
<dbReference type="Gene3D" id="3.20.20.10">
    <property type="entry name" value="Alanine racemase"/>
    <property type="match status" value="1"/>
</dbReference>
<dbReference type="Pfam" id="PF01168">
    <property type="entry name" value="Ala_racemase_N"/>
    <property type="match status" value="1"/>
</dbReference>
<comment type="cofactor">
    <cofactor evidence="3">
        <name>pyridoxal 5'-phosphate</name>
        <dbReference type="ChEBI" id="CHEBI:597326"/>
    </cofactor>
</comment>
<proteinExistence type="inferred from homology"/>
<sequence length="255" mass="27466">MMIQRRQIDPPHVAMYPDHGWQTSGQVQRQPAIATRNTMSDSIAHAIEHVRQQIRAAEAAAGREAGSVSLLAVSKTFPASAVQQAYAAGQRAFGEHYVQELQAKAVELAALDIEWHFIRPLQSNKTRIELPSVCPSSGRDSLPPLQVCVQVNVSGEASKSGCAPQEARALALAVAALPRLQLRGLMCIPEPTEDAARLAAQFALLRQLQNELRKDGLTLDTVSMGMSADMAQAIAAGSTMVRVGTAIFGARHYHS</sequence>
<dbReference type="PANTHER" id="PTHR10146">
    <property type="entry name" value="PROLINE SYNTHETASE CO-TRANSCRIBED BACTERIAL HOMOLOG PROTEIN"/>
    <property type="match status" value="1"/>
</dbReference>
<dbReference type="InterPro" id="IPR029066">
    <property type="entry name" value="PLP-binding_barrel"/>
</dbReference>
<comment type="similarity">
    <text evidence="2 4">Belongs to the pyridoxal phosphate-binding protein YggS/PROSC family.</text>
</comment>
<dbReference type="InterPro" id="IPR011078">
    <property type="entry name" value="PyrdxlP_homeostasis"/>
</dbReference>
<name>A0A8W7PKT3_ANOCL</name>
<accession>A0A8W7PKT3</accession>
<organism evidence="6">
    <name type="scientific">Anopheles coluzzii</name>
    <name type="common">African malaria mosquito</name>
    <dbReference type="NCBI Taxonomy" id="1518534"/>
    <lineage>
        <taxon>Eukaryota</taxon>
        <taxon>Metazoa</taxon>
        <taxon>Ecdysozoa</taxon>
        <taxon>Arthropoda</taxon>
        <taxon>Hexapoda</taxon>
        <taxon>Insecta</taxon>
        <taxon>Pterygota</taxon>
        <taxon>Neoptera</taxon>
        <taxon>Endopterygota</taxon>
        <taxon>Diptera</taxon>
        <taxon>Nematocera</taxon>
        <taxon>Culicoidea</taxon>
        <taxon>Culicidae</taxon>
        <taxon>Anophelinae</taxon>
        <taxon>Anopheles</taxon>
    </lineage>
</organism>
<evidence type="ECO:0000256" key="4">
    <source>
        <dbReference type="RuleBase" id="RU004514"/>
    </source>
</evidence>
<dbReference type="PIRSF" id="PIRSF004848">
    <property type="entry name" value="YBL036c_PLPDEIII"/>
    <property type="match status" value="1"/>
</dbReference>
<evidence type="ECO:0000313" key="6">
    <source>
        <dbReference type="EnsemblMetazoa" id="ACOM033558-PA.1"/>
    </source>
</evidence>
<keyword evidence="1 2" id="KW-0663">Pyridoxal phosphate</keyword>
<dbReference type="AlphaFoldDB" id="A0A8W7PKT3"/>
<evidence type="ECO:0000256" key="1">
    <source>
        <dbReference type="ARBA" id="ARBA00022898"/>
    </source>
</evidence>
<dbReference type="Proteomes" id="UP000075882">
    <property type="component" value="Unassembled WGS sequence"/>
</dbReference>
<dbReference type="HAMAP" id="MF_02087">
    <property type="entry name" value="PLP_homeostasis"/>
    <property type="match status" value="1"/>
</dbReference>
<reference evidence="6" key="1">
    <citation type="submission" date="2022-08" db="UniProtKB">
        <authorList>
            <consortium name="EnsemblMetazoa"/>
        </authorList>
    </citation>
    <scope>IDENTIFICATION</scope>
</reference>
<dbReference type="NCBIfam" id="TIGR00044">
    <property type="entry name" value="YggS family pyridoxal phosphate-dependent enzyme"/>
    <property type="match status" value="1"/>
</dbReference>
<dbReference type="InterPro" id="IPR001608">
    <property type="entry name" value="Ala_racemase_N"/>
</dbReference>
<feature type="modified residue" description="N6-(pyridoxal phosphate)lysine" evidence="2 3">
    <location>
        <position position="75"/>
    </location>
</feature>
<protein>
    <recommendedName>
        <fullName evidence="2">Pyridoxal phosphate homeostasis protein</fullName>
        <shortName evidence="2">PLP homeostasis protein</shortName>
    </recommendedName>
</protein>
<dbReference type="GO" id="GO:0030170">
    <property type="term" value="F:pyridoxal phosphate binding"/>
    <property type="evidence" value="ECO:0007669"/>
    <property type="project" value="UniProtKB-UniRule"/>
</dbReference>
<evidence type="ECO:0000256" key="3">
    <source>
        <dbReference type="PIRSR" id="PIRSR004848-1"/>
    </source>
</evidence>